<evidence type="ECO:0000259" key="1">
    <source>
        <dbReference type="Pfam" id="PF00534"/>
    </source>
</evidence>
<dbReference type="InterPro" id="IPR050194">
    <property type="entry name" value="Glycosyltransferase_grp1"/>
</dbReference>
<dbReference type="Proteomes" id="UP000509594">
    <property type="component" value="Chromosome"/>
</dbReference>
<dbReference type="Gene3D" id="3.40.50.2000">
    <property type="entry name" value="Glycogen Phosphorylase B"/>
    <property type="match status" value="2"/>
</dbReference>
<evidence type="ECO:0000313" key="4">
    <source>
        <dbReference type="Proteomes" id="UP000509594"/>
    </source>
</evidence>
<sequence length="385" mass="44026">MKIAFVYDAVYPWVKGGAEKRIYELGRRLVCEGDEVHLFGVKWWKGENVIENEGMVLHGVCKARDLYNGDKRSIREALVFAVSLYPHLKSESFDLIDVSVFPYFSCFTVKAVSGLRKTKTPVRYTWHEVWDDYWYDYMGRAGFFGKVVERVVSKIADNNIAVSKLTEKRLEDLGVPETDVCVIPNGIDISSIAEPDKRAEFTPHDPEKKRYDIVFAGRLIREKNVDMLIRAASLLKRDIPDIRCCIIGEGPRKEELTDLAFRLDLSDNVEFTDFLDYGSLIEKLRVSKIFILPSSREGFGISVIEAHACGLPVITVKAEYNASQYLVSDGIDGFVVKPDEKEMAEKTKKLLIGDNYRNFSDAARKKAENYDWDIVLRQFRENITS</sequence>
<dbReference type="InterPro" id="IPR028098">
    <property type="entry name" value="Glyco_trans_4-like_N"/>
</dbReference>
<protein>
    <submittedName>
        <fullName evidence="3">Glycosyltransferase family 4 protein</fullName>
    </submittedName>
</protein>
<keyword evidence="4" id="KW-1185">Reference proteome</keyword>
<dbReference type="PANTHER" id="PTHR45947:SF3">
    <property type="entry name" value="SULFOQUINOVOSYL TRANSFERASE SQD2"/>
    <property type="match status" value="1"/>
</dbReference>
<dbReference type="GO" id="GO:0016757">
    <property type="term" value="F:glycosyltransferase activity"/>
    <property type="evidence" value="ECO:0007669"/>
    <property type="project" value="InterPro"/>
</dbReference>
<proteinExistence type="predicted"/>
<gene>
    <name evidence="3" type="ORF">HWN40_06680</name>
</gene>
<dbReference type="KEGG" id="mzi:HWN40_06680"/>
<dbReference type="AlphaFoldDB" id="A0A7D5E6H7"/>
<dbReference type="Pfam" id="PF13439">
    <property type="entry name" value="Glyco_transf_4"/>
    <property type="match status" value="1"/>
</dbReference>
<keyword evidence="3" id="KW-0808">Transferase</keyword>
<accession>A0A7D5E6H7</accession>
<name>A0A7D5E6H7_9EURY</name>
<dbReference type="CDD" id="cd03801">
    <property type="entry name" value="GT4_PimA-like"/>
    <property type="match status" value="1"/>
</dbReference>
<feature type="domain" description="Glycosyl transferase family 1" evidence="1">
    <location>
        <begin position="197"/>
        <end position="365"/>
    </location>
</feature>
<dbReference type="Pfam" id="PF00534">
    <property type="entry name" value="Glycos_transf_1"/>
    <property type="match status" value="1"/>
</dbReference>
<evidence type="ECO:0000313" key="3">
    <source>
        <dbReference type="EMBL" id="QLC49952.1"/>
    </source>
</evidence>
<dbReference type="OrthoDB" id="109596at2157"/>
<reference evidence="3 4" key="1">
    <citation type="submission" date="2020-06" db="EMBL/GenBank/DDBJ databases">
        <title>Methanolobus halotolerans sp. nov., isolated from a saline lake Tus in Siberia.</title>
        <authorList>
            <person name="Shen Y."/>
            <person name="Chen S.-C."/>
            <person name="Lai M.-C."/>
            <person name="Huang H.-H."/>
            <person name="Chiu H.-H."/>
            <person name="Tang S.-L."/>
            <person name="Rogozin D.Y."/>
            <person name="Degermendzhy A.G."/>
        </authorList>
    </citation>
    <scope>NUCLEOTIDE SEQUENCE [LARGE SCALE GENOMIC DNA]</scope>
    <source>
        <strain evidence="3 4">DSM 21339</strain>
    </source>
</reference>
<dbReference type="GeneID" id="55821345"/>
<dbReference type="SUPFAM" id="SSF53756">
    <property type="entry name" value="UDP-Glycosyltransferase/glycogen phosphorylase"/>
    <property type="match status" value="1"/>
</dbReference>
<dbReference type="PANTHER" id="PTHR45947">
    <property type="entry name" value="SULFOQUINOVOSYL TRANSFERASE SQD2"/>
    <property type="match status" value="1"/>
</dbReference>
<organism evidence="3 4">
    <name type="scientific">Methanolobus zinderi</name>
    <dbReference type="NCBI Taxonomy" id="536044"/>
    <lineage>
        <taxon>Archaea</taxon>
        <taxon>Methanobacteriati</taxon>
        <taxon>Methanobacteriota</taxon>
        <taxon>Stenosarchaea group</taxon>
        <taxon>Methanomicrobia</taxon>
        <taxon>Methanosarcinales</taxon>
        <taxon>Methanosarcinaceae</taxon>
        <taxon>Methanolobus</taxon>
    </lineage>
</organism>
<evidence type="ECO:0000259" key="2">
    <source>
        <dbReference type="Pfam" id="PF13439"/>
    </source>
</evidence>
<dbReference type="RefSeq" id="WP_176965008.1">
    <property type="nucleotide sequence ID" value="NZ_CP058215.1"/>
</dbReference>
<dbReference type="EMBL" id="CP058215">
    <property type="protein sequence ID" value="QLC49952.1"/>
    <property type="molecule type" value="Genomic_DNA"/>
</dbReference>
<dbReference type="InterPro" id="IPR001296">
    <property type="entry name" value="Glyco_trans_1"/>
</dbReference>
<feature type="domain" description="Glycosyltransferase subfamily 4-like N-terminal" evidence="2">
    <location>
        <begin position="16"/>
        <end position="190"/>
    </location>
</feature>